<evidence type="ECO:0000313" key="3">
    <source>
        <dbReference type="Proteomes" id="UP001487740"/>
    </source>
</evidence>
<keyword evidence="3" id="KW-1185">Reference proteome</keyword>
<evidence type="ECO:0000256" key="1">
    <source>
        <dbReference type="SAM" id="MobiDB-lite"/>
    </source>
</evidence>
<dbReference type="AlphaFoldDB" id="A0AAW0SPM6"/>
<proteinExistence type="predicted"/>
<feature type="region of interest" description="Disordered" evidence="1">
    <location>
        <begin position="1"/>
        <end position="22"/>
    </location>
</feature>
<sequence length="81" mass="8710">MGDAPKAVTQYSISSHGVRNHDSHNYNFQIRSVLNNASKAGRRSNLDCHTESGVASFVSPGKPSQTINRVAAAAISGARWR</sequence>
<accession>A0AAW0SPM6</accession>
<protein>
    <submittedName>
        <fullName evidence="2">Uncharacterized protein</fullName>
    </submittedName>
</protein>
<dbReference type="EMBL" id="JARAKH010000047">
    <property type="protein sequence ID" value="KAK8377293.1"/>
    <property type="molecule type" value="Genomic_DNA"/>
</dbReference>
<name>A0AAW0SPM6_SCYPA</name>
<evidence type="ECO:0000313" key="2">
    <source>
        <dbReference type="EMBL" id="KAK8377293.1"/>
    </source>
</evidence>
<reference evidence="2 3" key="1">
    <citation type="submission" date="2023-03" db="EMBL/GenBank/DDBJ databases">
        <title>High-quality genome of Scylla paramamosain provides insights in environmental adaptation.</title>
        <authorList>
            <person name="Zhang L."/>
        </authorList>
    </citation>
    <scope>NUCLEOTIDE SEQUENCE [LARGE SCALE GENOMIC DNA]</scope>
    <source>
        <strain evidence="2">LZ_2023a</strain>
        <tissue evidence="2">Muscle</tissue>
    </source>
</reference>
<organism evidence="2 3">
    <name type="scientific">Scylla paramamosain</name>
    <name type="common">Mud crab</name>
    <dbReference type="NCBI Taxonomy" id="85552"/>
    <lineage>
        <taxon>Eukaryota</taxon>
        <taxon>Metazoa</taxon>
        <taxon>Ecdysozoa</taxon>
        <taxon>Arthropoda</taxon>
        <taxon>Crustacea</taxon>
        <taxon>Multicrustacea</taxon>
        <taxon>Malacostraca</taxon>
        <taxon>Eumalacostraca</taxon>
        <taxon>Eucarida</taxon>
        <taxon>Decapoda</taxon>
        <taxon>Pleocyemata</taxon>
        <taxon>Brachyura</taxon>
        <taxon>Eubrachyura</taxon>
        <taxon>Portunoidea</taxon>
        <taxon>Portunidae</taxon>
        <taxon>Portuninae</taxon>
        <taxon>Scylla</taxon>
    </lineage>
</organism>
<comment type="caution">
    <text evidence="2">The sequence shown here is derived from an EMBL/GenBank/DDBJ whole genome shotgun (WGS) entry which is preliminary data.</text>
</comment>
<gene>
    <name evidence="2" type="ORF">O3P69_013732</name>
</gene>
<dbReference type="Proteomes" id="UP001487740">
    <property type="component" value="Unassembled WGS sequence"/>
</dbReference>